<dbReference type="EMBL" id="JDYK01000013">
    <property type="protein sequence ID" value="EWS80732.1"/>
    <property type="molecule type" value="Genomic_DNA"/>
</dbReference>
<feature type="region of interest" description="Disordered" evidence="1">
    <location>
        <begin position="125"/>
        <end position="154"/>
    </location>
</feature>
<dbReference type="Proteomes" id="UP000023067">
    <property type="component" value="Unassembled WGS sequence"/>
</dbReference>
<keyword evidence="3" id="KW-0732">Signal</keyword>
<evidence type="ECO:0000256" key="1">
    <source>
        <dbReference type="SAM" id="MobiDB-lite"/>
    </source>
</evidence>
<accession>Z9JSK2</accession>
<feature type="region of interest" description="Disordered" evidence="1">
    <location>
        <begin position="189"/>
        <end position="224"/>
    </location>
</feature>
<reference evidence="4 5" key="1">
    <citation type="submission" date="2014-02" db="EMBL/GenBank/DDBJ databases">
        <title>Genome sequence of Brachybacterium phenoliresistens strain W13A50.</title>
        <authorList>
            <person name="Wang X."/>
        </authorList>
    </citation>
    <scope>NUCLEOTIDE SEQUENCE [LARGE SCALE GENOMIC DNA]</scope>
    <source>
        <strain evidence="4 5">W13A50</strain>
    </source>
</reference>
<evidence type="ECO:0000313" key="4">
    <source>
        <dbReference type="EMBL" id="EWS80732.1"/>
    </source>
</evidence>
<evidence type="ECO:0000313" key="5">
    <source>
        <dbReference type="Proteomes" id="UP000023067"/>
    </source>
</evidence>
<organism evidence="4 5">
    <name type="scientific">Brachybacterium phenoliresistens</name>
    <dbReference type="NCBI Taxonomy" id="396014"/>
    <lineage>
        <taxon>Bacteria</taxon>
        <taxon>Bacillati</taxon>
        <taxon>Actinomycetota</taxon>
        <taxon>Actinomycetes</taxon>
        <taxon>Micrococcales</taxon>
        <taxon>Dermabacteraceae</taxon>
        <taxon>Brachybacterium</taxon>
    </lineage>
</organism>
<feature type="transmembrane region" description="Helical" evidence="2">
    <location>
        <begin position="392"/>
        <end position="413"/>
    </location>
</feature>
<dbReference type="eggNOG" id="COG2304">
    <property type="taxonomic scope" value="Bacteria"/>
</dbReference>
<proteinExistence type="predicted"/>
<keyword evidence="5" id="KW-1185">Reference proteome</keyword>
<sequence length="419" mass="42960">MMDTIVEDTMRAAHPRTAALALVLALAAPTPALAEDYGLTGREVAGAASLAEAPVVEPGLIRDALPGSTDGEVARIYRVDVPEGARLHASATAVPPGPDLDGEDYAYLDLDVRLLDADGESCVAEDEGSIGEKSSGRTPILAYASSTPTGTEDGCAAGPMFVEAARGGALHRDTAIPVEVRIAVEPAADGAEHPPAAASPLTDTGPQPGAPEAEGLSSTGSSYGLATPLAPGSYRVRLSPDEPRYVSVDVAEGQRLRWRAEVVSAEHADTSRSLEVLAWNPVRMPVPLAEESDARTGASPGSVLGAGYASTVSIANRESEDSDVAGVWMPGRQVLSLTQHAPLEVDEDTGAQIEPVGDVDVILTIEVEGEAVGTSADRTLAGAISALPWGRILAAAGALVTALLGIGLLLGAIRSRRRG</sequence>
<feature type="compositionally biased region" description="Low complexity" evidence="1">
    <location>
        <begin position="189"/>
        <end position="198"/>
    </location>
</feature>
<evidence type="ECO:0000256" key="2">
    <source>
        <dbReference type="SAM" id="Phobius"/>
    </source>
</evidence>
<keyword evidence="2" id="KW-0472">Membrane</keyword>
<dbReference type="STRING" id="396014.BF93_02065"/>
<feature type="signal peptide" evidence="3">
    <location>
        <begin position="1"/>
        <end position="34"/>
    </location>
</feature>
<dbReference type="AlphaFoldDB" id="Z9JSK2"/>
<name>Z9JSK2_9MICO</name>
<keyword evidence="2" id="KW-0812">Transmembrane</keyword>
<protein>
    <submittedName>
        <fullName evidence="4">Uncharacterized protein</fullName>
    </submittedName>
</protein>
<evidence type="ECO:0000256" key="3">
    <source>
        <dbReference type="SAM" id="SignalP"/>
    </source>
</evidence>
<dbReference type="HOGENOM" id="CLU_628022_0_0_11"/>
<feature type="chain" id="PRO_5004992599" evidence="3">
    <location>
        <begin position="35"/>
        <end position="419"/>
    </location>
</feature>
<dbReference type="PATRIC" id="fig|396014.3.peg.2448"/>
<comment type="caution">
    <text evidence="4">The sequence shown here is derived from an EMBL/GenBank/DDBJ whole genome shotgun (WGS) entry which is preliminary data.</text>
</comment>
<gene>
    <name evidence="4" type="ORF">BF93_02065</name>
</gene>
<keyword evidence="2" id="KW-1133">Transmembrane helix</keyword>